<dbReference type="EMBL" id="CM009302">
    <property type="protein sequence ID" value="KAI9383002.1"/>
    <property type="molecule type" value="Genomic_DNA"/>
</dbReference>
<organism evidence="1 2">
    <name type="scientific">Populus trichocarpa</name>
    <name type="common">Western balsam poplar</name>
    <name type="synonym">Populus balsamifera subsp. trichocarpa</name>
    <dbReference type="NCBI Taxonomy" id="3694"/>
    <lineage>
        <taxon>Eukaryota</taxon>
        <taxon>Viridiplantae</taxon>
        <taxon>Streptophyta</taxon>
        <taxon>Embryophyta</taxon>
        <taxon>Tracheophyta</taxon>
        <taxon>Spermatophyta</taxon>
        <taxon>Magnoliopsida</taxon>
        <taxon>eudicotyledons</taxon>
        <taxon>Gunneridae</taxon>
        <taxon>Pentapetalae</taxon>
        <taxon>rosids</taxon>
        <taxon>fabids</taxon>
        <taxon>Malpighiales</taxon>
        <taxon>Salicaceae</taxon>
        <taxon>Saliceae</taxon>
        <taxon>Populus</taxon>
    </lineage>
</organism>
<evidence type="ECO:0000313" key="1">
    <source>
        <dbReference type="EMBL" id="KAI9383002.1"/>
    </source>
</evidence>
<accession>A0ACC0S1G0</accession>
<keyword evidence="2" id="KW-1185">Reference proteome</keyword>
<evidence type="ECO:0000313" key="2">
    <source>
        <dbReference type="Proteomes" id="UP000006729"/>
    </source>
</evidence>
<reference evidence="1 2" key="1">
    <citation type="journal article" date="2006" name="Science">
        <title>The genome of black cottonwood, Populus trichocarpa (Torr. &amp; Gray).</title>
        <authorList>
            <person name="Tuskan G.A."/>
            <person name="Difazio S."/>
            <person name="Jansson S."/>
            <person name="Bohlmann J."/>
            <person name="Grigoriev I."/>
            <person name="Hellsten U."/>
            <person name="Putnam N."/>
            <person name="Ralph S."/>
            <person name="Rombauts S."/>
            <person name="Salamov A."/>
            <person name="Schein J."/>
            <person name="Sterck L."/>
            <person name="Aerts A."/>
            <person name="Bhalerao R.R."/>
            <person name="Bhalerao R.P."/>
            <person name="Blaudez D."/>
            <person name="Boerjan W."/>
            <person name="Brun A."/>
            <person name="Brunner A."/>
            <person name="Busov V."/>
            <person name="Campbell M."/>
            <person name="Carlson J."/>
            <person name="Chalot M."/>
            <person name="Chapman J."/>
            <person name="Chen G.L."/>
            <person name="Cooper D."/>
            <person name="Coutinho P.M."/>
            <person name="Couturier J."/>
            <person name="Covert S."/>
            <person name="Cronk Q."/>
            <person name="Cunningham R."/>
            <person name="Davis J."/>
            <person name="Degroeve S."/>
            <person name="Dejardin A."/>
            <person name="Depamphilis C."/>
            <person name="Detter J."/>
            <person name="Dirks B."/>
            <person name="Dubchak I."/>
            <person name="Duplessis S."/>
            <person name="Ehlting J."/>
            <person name="Ellis B."/>
            <person name="Gendler K."/>
            <person name="Goodstein D."/>
            <person name="Gribskov M."/>
            <person name="Grimwood J."/>
            <person name="Groover A."/>
            <person name="Gunter L."/>
            <person name="Hamberger B."/>
            <person name="Heinze B."/>
            <person name="Helariutta Y."/>
            <person name="Henrissat B."/>
            <person name="Holligan D."/>
            <person name="Holt R."/>
            <person name="Huang W."/>
            <person name="Islam-Faridi N."/>
            <person name="Jones S."/>
            <person name="Jones-Rhoades M."/>
            <person name="Jorgensen R."/>
            <person name="Joshi C."/>
            <person name="Kangasjarvi J."/>
            <person name="Karlsson J."/>
            <person name="Kelleher C."/>
            <person name="Kirkpatrick R."/>
            <person name="Kirst M."/>
            <person name="Kohler A."/>
            <person name="Kalluri U."/>
            <person name="Larimer F."/>
            <person name="Leebens-Mack J."/>
            <person name="Leple J.C."/>
            <person name="Locascio P."/>
            <person name="Lou Y."/>
            <person name="Lucas S."/>
            <person name="Martin F."/>
            <person name="Montanini B."/>
            <person name="Napoli C."/>
            <person name="Nelson D.R."/>
            <person name="Nelson C."/>
            <person name="Nieminen K."/>
            <person name="Nilsson O."/>
            <person name="Pereda V."/>
            <person name="Peter G."/>
            <person name="Philippe R."/>
            <person name="Pilate G."/>
            <person name="Poliakov A."/>
            <person name="Razumovskaya J."/>
            <person name="Richardson P."/>
            <person name="Rinaldi C."/>
            <person name="Ritland K."/>
            <person name="Rouze P."/>
            <person name="Ryaboy D."/>
            <person name="Schmutz J."/>
            <person name="Schrader J."/>
            <person name="Segerman B."/>
            <person name="Shin H."/>
            <person name="Siddiqui A."/>
            <person name="Sterky F."/>
            <person name="Terry A."/>
            <person name="Tsai C.J."/>
            <person name="Uberbacher E."/>
            <person name="Unneberg P."/>
            <person name="Vahala J."/>
            <person name="Wall K."/>
            <person name="Wessler S."/>
            <person name="Yang G."/>
            <person name="Yin T."/>
            <person name="Douglas C."/>
            <person name="Marra M."/>
            <person name="Sandberg G."/>
            <person name="Van de Peer Y."/>
            <person name="Rokhsar D."/>
        </authorList>
    </citation>
    <scope>NUCLEOTIDE SEQUENCE [LARGE SCALE GENOMIC DNA]</scope>
    <source>
        <strain evidence="2">cv. Nisqually</strain>
    </source>
</reference>
<proteinExistence type="predicted"/>
<dbReference type="Proteomes" id="UP000006729">
    <property type="component" value="Chromosome 13"/>
</dbReference>
<sequence>MLGEEVEHLKKLLLRWTSQTHPKRLLMFLLRKRGDKKLENSKRVEGPAYNSLSLLLSSMRDLSSMCRPSKKKVTSIEETKSWWLVKAFDIFIVGYGDRLYEIRHINF</sequence>
<protein>
    <submittedName>
        <fullName evidence="1">Uncharacterized protein</fullName>
    </submittedName>
</protein>
<comment type="caution">
    <text evidence="1">The sequence shown here is derived from an EMBL/GenBank/DDBJ whole genome shotgun (WGS) entry which is preliminary data.</text>
</comment>
<gene>
    <name evidence="1" type="ORF">POPTR_013G018050v4</name>
</gene>
<name>A0ACC0S1G0_POPTR</name>